<keyword evidence="3 10" id="KW-0813">Transport</keyword>
<evidence type="ECO:0000256" key="9">
    <source>
        <dbReference type="ARBA" id="ARBA00023237"/>
    </source>
</evidence>
<proteinExistence type="inferred from homology"/>
<dbReference type="InterPro" id="IPR039426">
    <property type="entry name" value="TonB-dep_rcpt-like"/>
</dbReference>
<dbReference type="Gene3D" id="2.40.170.20">
    <property type="entry name" value="TonB-dependent receptor, beta-barrel domain"/>
    <property type="match status" value="1"/>
</dbReference>
<keyword evidence="15" id="KW-1185">Reference proteome</keyword>
<sequence length="793" mass="85511">MELPVLLHYDSRLPHKRAMGLATLMGLTCVGVATPTFAQTEAEMPTVEVVGAVPLPGIGIDRKLLPYPVQTATGSERRQSSAGNLTEYMAQNLTGVNVNEVQGSPFQNDLTFRGFRASPLLGAPQGISVFLDGVRINEGFGDVINWDMLPEAAISSVTLVPGANPTYGLNSLGGALAFKTKSGRTDPGFEADVSLGSFGRKRFDLAYGKQFEDGWHAFIAGTRFNEDGWRDYSNGRLGNVFGKFGRSVGTNSWNMSLLHGTSTLVGNGLLPDELYESGHRAVYTHPDRTKNQVQQLTLTSEHWLDNNTVFSTLVYGRKSRRNTVNGDINPAYESYAESCEDGFDAGGAPLEDDECVDDAGNPLSRDDALGLAPGVLNQTRTRQTSYGLGLNLARDVGVHKLNFGASADRSKVSYDQTTQDAAFDDSRGAVAVPGAGPTLDAAVHGRSWHAALYASDTLALSGATHLTASARYNVAQVTNTLTNENGIQPTESFRYTKLNPALGVTHQLSSGWTVFANLAQNTRVPTVIELGCADPEQPCALPTGLQADPFLEQVVSRTIEAGARFSGADKTTLSASVYRTVNRDDILFLRAGATQLGYFDNFERTRHRGIDLSARREFGQLGIRLGYSYLDATYDASGSLFAGERTVQVTPGTRIAGLPRHTMKLGLDWRPVAQWMVGADLVAVSSLVTQGNEDGLLENPEDDEPLNTGNASVAGHALLSLRATYKPTRQLAFYVRINNALNRNYETYGVLAENMFPGGQLVQPALGTEEAQDARFVAPGAPRSILVGMNYQF</sequence>
<evidence type="ECO:0000256" key="4">
    <source>
        <dbReference type="ARBA" id="ARBA00022452"/>
    </source>
</evidence>
<comment type="subcellular location">
    <subcellularLocation>
        <location evidence="1 10">Cell outer membrane</location>
        <topology evidence="1 10">Multi-pass membrane protein</topology>
    </subcellularLocation>
</comment>
<evidence type="ECO:0000256" key="6">
    <source>
        <dbReference type="ARBA" id="ARBA00023077"/>
    </source>
</evidence>
<protein>
    <submittedName>
        <fullName evidence="14">TonB-dependent receptor</fullName>
    </submittedName>
</protein>
<evidence type="ECO:0000256" key="1">
    <source>
        <dbReference type="ARBA" id="ARBA00004571"/>
    </source>
</evidence>
<evidence type="ECO:0000259" key="13">
    <source>
        <dbReference type="Pfam" id="PF07715"/>
    </source>
</evidence>
<dbReference type="PANTHER" id="PTHR30069">
    <property type="entry name" value="TONB-DEPENDENT OUTER MEMBRANE RECEPTOR"/>
    <property type="match status" value="1"/>
</dbReference>
<dbReference type="Pfam" id="PF07715">
    <property type="entry name" value="Plug"/>
    <property type="match status" value="1"/>
</dbReference>
<evidence type="ECO:0000256" key="7">
    <source>
        <dbReference type="ARBA" id="ARBA00023136"/>
    </source>
</evidence>
<feature type="domain" description="TonB-dependent receptor plug" evidence="13">
    <location>
        <begin position="65"/>
        <end position="175"/>
    </location>
</feature>
<dbReference type="InterPro" id="IPR037066">
    <property type="entry name" value="Plug_dom_sf"/>
</dbReference>
<comment type="similarity">
    <text evidence="2 10 11">Belongs to the TonB-dependent receptor family.</text>
</comment>
<dbReference type="InterPro" id="IPR012910">
    <property type="entry name" value="Plug_dom"/>
</dbReference>
<evidence type="ECO:0000256" key="8">
    <source>
        <dbReference type="ARBA" id="ARBA00023170"/>
    </source>
</evidence>
<keyword evidence="4 10" id="KW-1134">Transmembrane beta strand</keyword>
<evidence type="ECO:0000259" key="12">
    <source>
        <dbReference type="Pfam" id="PF00593"/>
    </source>
</evidence>
<dbReference type="PANTHER" id="PTHR30069:SF39">
    <property type="entry name" value="BLL6183 PROTEIN"/>
    <property type="match status" value="1"/>
</dbReference>
<keyword evidence="6 11" id="KW-0798">TonB box</keyword>
<comment type="caution">
    <text evidence="14">The sequence shown here is derived from an EMBL/GenBank/DDBJ whole genome shotgun (WGS) entry which is preliminary data.</text>
</comment>
<evidence type="ECO:0000256" key="11">
    <source>
        <dbReference type="RuleBase" id="RU003357"/>
    </source>
</evidence>
<accession>A0ABW0PN70</accession>
<dbReference type="InterPro" id="IPR036942">
    <property type="entry name" value="Beta-barrel_TonB_sf"/>
</dbReference>
<dbReference type="PROSITE" id="PS52016">
    <property type="entry name" value="TONB_DEPENDENT_REC_3"/>
    <property type="match status" value="1"/>
</dbReference>
<evidence type="ECO:0000256" key="2">
    <source>
        <dbReference type="ARBA" id="ARBA00009810"/>
    </source>
</evidence>
<dbReference type="InterPro" id="IPR000531">
    <property type="entry name" value="Beta-barrel_TonB"/>
</dbReference>
<organism evidence="14 15">
    <name type="scientific">Massilia jejuensis</name>
    <dbReference type="NCBI Taxonomy" id="648894"/>
    <lineage>
        <taxon>Bacteria</taxon>
        <taxon>Pseudomonadati</taxon>
        <taxon>Pseudomonadota</taxon>
        <taxon>Betaproteobacteria</taxon>
        <taxon>Burkholderiales</taxon>
        <taxon>Oxalobacteraceae</taxon>
        <taxon>Telluria group</taxon>
        <taxon>Massilia</taxon>
    </lineage>
</organism>
<dbReference type="SUPFAM" id="SSF56935">
    <property type="entry name" value="Porins"/>
    <property type="match status" value="1"/>
</dbReference>
<dbReference type="Proteomes" id="UP001596031">
    <property type="component" value="Unassembled WGS sequence"/>
</dbReference>
<gene>
    <name evidence="14" type="ORF">ACFPOU_19070</name>
</gene>
<dbReference type="RefSeq" id="WP_379724925.1">
    <property type="nucleotide sequence ID" value="NZ_JBHSMS010000062.1"/>
</dbReference>
<keyword evidence="7 10" id="KW-0472">Membrane</keyword>
<evidence type="ECO:0000313" key="15">
    <source>
        <dbReference type="Proteomes" id="UP001596031"/>
    </source>
</evidence>
<reference evidence="15" key="1">
    <citation type="journal article" date="2019" name="Int. J. Syst. Evol. Microbiol.">
        <title>The Global Catalogue of Microorganisms (GCM) 10K type strain sequencing project: providing services to taxonomists for standard genome sequencing and annotation.</title>
        <authorList>
            <consortium name="The Broad Institute Genomics Platform"/>
            <consortium name="The Broad Institute Genome Sequencing Center for Infectious Disease"/>
            <person name="Wu L."/>
            <person name="Ma J."/>
        </authorList>
    </citation>
    <scope>NUCLEOTIDE SEQUENCE [LARGE SCALE GENOMIC DNA]</scope>
    <source>
        <strain evidence="15">CCUG 38813</strain>
    </source>
</reference>
<feature type="domain" description="TonB-dependent receptor-like beta-barrel" evidence="12">
    <location>
        <begin position="238"/>
        <end position="739"/>
    </location>
</feature>
<evidence type="ECO:0000256" key="10">
    <source>
        <dbReference type="PROSITE-ProRule" id="PRU01360"/>
    </source>
</evidence>
<dbReference type="Gene3D" id="2.170.130.10">
    <property type="entry name" value="TonB-dependent receptor, plug domain"/>
    <property type="match status" value="1"/>
</dbReference>
<name>A0ABW0PN70_9BURK</name>
<dbReference type="EMBL" id="JBHSMS010000062">
    <property type="protein sequence ID" value="MFC5513207.1"/>
    <property type="molecule type" value="Genomic_DNA"/>
</dbReference>
<evidence type="ECO:0000256" key="3">
    <source>
        <dbReference type="ARBA" id="ARBA00022448"/>
    </source>
</evidence>
<keyword evidence="8 14" id="KW-0675">Receptor</keyword>
<evidence type="ECO:0000313" key="14">
    <source>
        <dbReference type="EMBL" id="MFC5513207.1"/>
    </source>
</evidence>
<keyword evidence="5 10" id="KW-0812">Transmembrane</keyword>
<keyword evidence="9 10" id="KW-0998">Cell outer membrane</keyword>
<dbReference type="Pfam" id="PF00593">
    <property type="entry name" value="TonB_dep_Rec_b-barrel"/>
    <property type="match status" value="1"/>
</dbReference>
<evidence type="ECO:0000256" key="5">
    <source>
        <dbReference type="ARBA" id="ARBA00022692"/>
    </source>
</evidence>